<name>A0A2V3IW20_9FLOR</name>
<accession>A0A2V3IW20</accession>
<dbReference type="Gene3D" id="3.40.30.10">
    <property type="entry name" value="Glutaredoxin"/>
    <property type="match status" value="1"/>
</dbReference>
<dbReference type="GO" id="GO:0003735">
    <property type="term" value="F:structural constituent of ribosome"/>
    <property type="evidence" value="ECO:0007669"/>
    <property type="project" value="InterPro"/>
</dbReference>
<dbReference type="InterPro" id="IPR007741">
    <property type="entry name" value="Ribosomal_mL43/mS25/NADH_DH"/>
</dbReference>
<dbReference type="GO" id="GO:0032543">
    <property type="term" value="P:mitochondrial translation"/>
    <property type="evidence" value="ECO:0007669"/>
    <property type="project" value="InterPro"/>
</dbReference>
<dbReference type="GO" id="GO:0005762">
    <property type="term" value="C:mitochondrial large ribosomal subunit"/>
    <property type="evidence" value="ECO:0007669"/>
    <property type="project" value="TreeGrafter"/>
</dbReference>
<comment type="caution">
    <text evidence="8">The sequence shown here is derived from an EMBL/GenBank/DDBJ whole genome shotgun (WGS) entry which is preliminary data.</text>
</comment>
<feature type="domain" description="Ribosomal protein/NADH dehydrogenase" evidence="7">
    <location>
        <begin position="18"/>
        <end position="90"/>
    </location>
</feature>
<proteinExistence type="inferred from homology"/>
<keyword evidence="3 8" id="KW-0689">Ribosomal protein</keyword>
<evidence type="ECO:0000256" key="3">
    <source>
        <dbReference type="ARBA" id="ARBA00022980"/>
    </source>
</evidence>
<comment type="similarity">
    <text evidence="2">Belongs to the mitochondrion-specific ribosomal protein mL43 family.</text>
</comment>
<evidence type="ECO:0000256" key="4">
    <source>
        <dbReference type="ARBA" id="ARBA00023128"/>
    </source>
</evidence>
<evidence type="ECO:0000259" key="7">
    <source>
        <dbReference type="SMART" id="SM00916"/>
    </source>
</evidence>
<sequence length="187" mass="21578">MARNGIWELREVLLRYCASSGSSRGVREFVEHDLISFAAKNSQIQFQTKIQGGHPCVYAKYVTGYERQRSLKNMSAEEVGQIFQLLRDTLGRRVPAHNEFGTGVVEKTGVSVQGVWRNRPEFALPETNEMLELRKRRHRDYSVERVVDEFGLEGFVRMTQKLLEQREKVHLAALAEMPKKERVVPTE</sequence>
<comment type="subcellular location">
    <subcellularLocation>
        <location evidence="1">Mitochondrion</location>
    </subcellularLocation>
</comment>
<dbReference type="SMART" id="SM00916">
    <property type="entry name" value="L51_S25_CI-B8"/>
    <property type="match status" value="1"/>
</dbReference>
<dbReference type="STRING" id="448386.A0A2V3IW20"/>
<evidence type="ECO:0000256" key="5">
    <source>
        <dbReference type="ARBA" id="ARBA00023274"/>
    </source>
</evidence>
<gene>
    <name evidence="8" type="ORF">BWQ96_03931</name>
</gene>
<dbReference type="AlphaFoldDB" id="A0A2V3IW20"/>
<dbReference type="SUPFAM" id="SSF52833">
    <property type="entry name" value="Thioredoxin-like"/>
    <property type="match status" value="1"/>
</dbReference>
<dbReference type="Proteomes" id="UP000247409">
    <property type="component" value="Unassembled WGS sequence"/>
</dbReference>
<dbReference type="PANTHER" id="PTHR21396">
    <property type="entry name" value="39S RIBOSOMAL PROTEIN L43"/>
    <property type="match status" value="1"/>
</dbReference>
<evidence type="ECO:0000256" key="2">
    <source>
        <dbReference type="ARBA" id="ARBA00006073"/>
    </source>
</evidence>
<evidence type="ECO:0000256" key="6">
    <source>
        <dbReference type="ARBA" id="ARBA00035188"/>
    </source>
</evidence>
<evidence type="ECO:0000256" key="1">
    <source>
        <dbReference type="ARBA" id="ARBA00004173"/>
    </source>
</evidence>
<dbReference type="PANTHER" id="PTHR21396:SF2">
    <property type="entry name" value="LARGE RIBOSOMAL SUBUNIT PROTEIN ML43"/>
    <property type="match status" value="1"/>
</dbReference>
<evidence type="ECO:0000313" key="8">
    <source>
        <dbReference type="EMBL" id="PXF46275.1"/>
    </source>
</evidence>
<dbReference type="Pfam" id="PF05047">
    <property type="entry name" value="L51_S25_CI-B8"/>
    <property type="match status" value="1"/>
</dbReference>
<dbReference type="InterPro" id="IPR036249">
    <property type="entry name" value="Thioredoxin-like_sf"/>
</dbReference>
<protein>
    <recommendedName>
        <fullName evidence="6">Large ribosomal subunit protein mL43</fullName>
    </recommendedName>
</protein>
<dbReference type="InterPro" id="IPR039927">
    <property type="entry name" value="Ribosomal_mL43"/>
</dbReference>
<keyword evidence="9" id="KW-1185">Reference proteome</keyword>
<dbReference type="OrthoDB" id="88at2759"/>
<organism evidence="8 9">
    <name type="scientific">Gracilariopsis chorda</name>
    <dbReference type="NCBI Taxonomy" id="448386"/>
    <lineage>
        <taxon>Eukaryota</taxon>
        <taxon>Rhodophyta</taxon>
        <taxon>Florideophyceae</taxon>
        <taxon>Rhodymeniophycidae</taxon>
        <taxon>Gracilariales</taxon>
        <taxon>Gracilariaceae</taxon>
        <taxon>Gracilariopsis</taxon>
    </lineage>
</organism>
<keyword evidence="4" id="KW-0496">Mitochondrion</keyword>
<reference evidence="8 9" key="1">
    <citation type="journal article" date="2018" name="Mol. Biol. Evol.">
        <title>Analysis of the draft genome of the red seaweed Gracilariopsis chorda provides insights into genome size evolution in Rhodophyta.</title>
        <authorList>
            <person name="Lee J."/>
            <person name="Yang E.C."/>
            <person name="Graf L."/>
            <person name="Yang J.H."/>
            <person name="Qiu H."/>
            <person name="Zel Zion U."/>
            <person name="Chan C.X."/>
            <person name="Stephens T.G."/>
            <person name="Weber A.P.M."/>
            <person name="Boo G.H."/>
            <person name="Boo S.M."/>
            <person name="Kim K.M."/>
            <person name="Shin Y."/>
            <person name="Jung M."/>
            <person name="Lee S.J."/>
            <person name="Yim H.S."/>
            <person name="Lee J.H."/>
            <person name="Bhattacharya D."/>
            <person name="Yoon H.S."/>
        </authorList>
    </citation>
    <scope>NUCLEOTIDE SEQUENCE [LARGE SCALE GENOMIC DNA]</scope>
    <source>
        <strain evidence="8 9">SKKU-2015</strain>
        <tissue evidence="8">Whole body</tissue>
    </source>
</reference>
<evidence type="ECO:0000313" key="9">
    <source>
        <dbReference type="Proteomes" id="UP000247409"/>
    </source>
</evidence>
<dbReference type="EMBL" id="NBIV01000041">
    <property type="protein sequence ID" value="PXF46275.1"/>
    <property type="molecule type" value="Genomic_DNA"/>
</dbReference>
<keyword evidence="5" id="KW-0687">Ribonucleoprotein</keyword>